<keyword evidence="6" id="KW-1185">Reference proteome</keyword>
<dbReference type="InterPro" id="IPR045860">
    <property type="entry name" value="Snake_toxin-like_sf"/>
</dbReference>
<dbReference type="SUPFAM" id="SSF57302">
    <property type="entry name" value="Snake toxin-like"/>
    <property type="match status" value="2"/>
</dbReference>
<feature type="chain" id="PRO_5043965829" description="UPAR/Ly6 domain-containing protein" evidence="3">
    <location>
        <begin position="21"/>
        <end position="233"/>
    </location>
</feature>
<dbReference type="CDD" id="cd23572">
    <property type="entry name" value="TFP_LU_ECD_PINLYP_rpt2"/>
    <property type="match status" value="1"/>
</dbReference>
<dbReference type="AlphaFoldDB" id="A0AAV2ZW81"/>
<dbReference type="Gene3D" id="2.10.60.10">
    <property type="entry name" value="CD59"/>
    <property type="match status" value="2"/>
</dbReference>
<feature type="domain" description="UPAR/Ly6" evidence="4">
    <location>
        <begin position="19"/>
        <end position="100"/>
    </location>
</feature>
<organism evidence="5 6">
    <name type="scientific">Pyxicephalus adspersus</name>
    <name type="common">African bullfrog</name>
    <dbReference type="NCBI Taxonomy" id="30357"/>
    <lineage>
        <taxon>Eukaryota</taxon>
        <taxon>Metazoa</taxon>
        <taxon>Chordata</taxon>
        <taxon>Craniata</taxon>
        <taxon>Vertebrata</taxon>
        <taxon>Euteleostomi</taxon>
        <taxon>Amphibia</taxon>
        <taxon>Batrachia</taxon>
        <taxon>Anura</taxon>
        <taxon>Neobatrachia</taxon>
        <taxon>Ranoidea</taxon>
        <taxon>Pyxicephalidae</taxon>
        <taxon>Pyxicephalinae</taxon>
        <taxon>Pyxicephalus</taxon>
    </lineage>
</organism>
<reference evidence="5" key="1">
    <citation type="thesis" date="2020" institute="ProQuest LLC" country="789 East Eisenhower Parkway, Ann Arbor, MI, USA">
        <title>Comparative Genomics and Chromosome Evolution.</title>
        <authorList>
            <person name="Mudd A.B."/>
        </authorList>
    </citation>
    <scope>NUCLEOTIDE SEQUENCE</scope>
    <source>
        <strain evidence="5">1538</strain>
        <tissue evidence="5">Blood</tissue>
    </source>
</reference>
<dbReference type="GO" id="GO:0005576">
    <property type="term" value="C:extracellular region"/>
    <property type="evidence" value="ECO:0007669"/>
    <property type="project" value="UniProtKB-SubCell"/>
</dbReference>
<evidence type="ECO:0000313" key="5">
    <source>
        <dbReference type="EMBL" id="DBA15787.1"/>
    </source>
</evidence>
<gene>
    <name evidence="5" type="ORF">GDO54_003251</name>
</gene>
<evidence type="ECO:0000256" key="1">
    <source>
        <dbReference type="ARBA" id="ARBA00004613"/>
    </source>
</evidence>
<name>A0AAV2ZW81_PYXAD</name>
<evidence type="ECO:0000256" key="2">
    <source>
        <dbReference type="ARBA" id="ARBA00022525"/>
    </source>
</evidence>
<dbReference type="EMBL" id="DYDO01000011">
    <property type="protein sequence ID" value="DBA15787.1"/>
    <property type="molecule type" value="Genomic_DNA"/>
</dbReference>
<dbReference type="PANTHER" id="PTHR20914:SF35">
    <property type="entry name" value="PHOSPHOLIPASE A2 INHIBITOR 25 KDA SUBUNIT ISOFORM X1"/>
    <property type="match status" value="1"/>
</dbReference>
<dbReference type="Proteomes" id="UP001181693">
    <property type="component" value="Unassembled WGS sequence"/>
</dbReference>
<feature type="domain" description="UPAR/Ly6" evidence="4">
    <location>
        <begin position="114"/>
        <end position="190"/>
    </location>
</feature>
<dbReference type="InterPro" id="IPR050918">
    <property type="entry name" value="CNF-like_PLA2_Inhibitor"/>
</dbReference>
<evidence type="ECO:0000313" key="6">
    <source>
        <dbReference type="Proteomes" id="UP001181693"/>
    </source>
</evidence>
<evidence type="ECO:0000259" key="4">
    <source>
        <dbReference type="Pfam" id="PF00021"/>
    </source>
</evidence>
<dbReference type="PANTHER" id="PTHR20914">
    <property type="entry name" value="LY6/PLAUR DOMAIN-CONTAINING PROTEIN 8"/>
    <property type="match status" value="1"/>
</dbReference>
<keyword evidence="3" id="KW-0732">Signal</keyword>
<comment type="caution">
    <text evidence="5">The sequence shown here is derived from an EMBL/GenBank/DDBJ whole genome shotgun (WGS) entry which is preliminary data.</text>
</comment>
<accession>A0AAV2ZW81</accession>
<dbReference type="InterPro" id="IPR016054">
    <property type="entry name" value="LY6_UPA_recep-like"/>
</dbReference>
<evidence type="ECO:0000256" key="3">
    <source>
        <dbReference type="SAM" id="SignalP"/>
    </source>
</evidence>
<comment type="subcellular location">
    <subcellularLocation>
        <location evidence="1">Secreted</location>
    </subcellularLocation>
</comment>
<sequence length="233" mass="24712">MRSLLGFLCVLSAFTATGHALTCKLCMGPDASTCVGTSQTCPSDHACGAVRTVTQLGENKVDIYVISCVPVKECNSPGSISVPNGKIRRGISCCYTSNCTPPEPRLPADVKEANGLVCGTCLTESSTFCSAEEVMECTGKEDMCLFQTSVTTGIISTQEALRGCSTKTYCDLGEQSVKSAQMSIELTYSCTPGENQTKIAPTELDNVGNSHNGHSPSTTLICFFLLLLLCSKW</sequence>
<keyword evidence="2" id="KW-0964">Secreted</keyword>
<feature type="signal peptide" evidence="3">
    <location>
        <begin position="1"/>
        <end position="20"/>
    </location>
</feature>
<dbReference type="Pfam" id="PF00021">
    <property type="entry name" value="UPAR_LY6"/>
    <property type="match status" value="2"/>
</dbReference>
<proteinExistence type="predicted"/>
<protein>
    <recommendedName>
        <fullName evidence="4">UPAR/Ly6 domain-containing protein</fullName>
    </recommendedName>
</protein>